<reference evidence="13 14" key="1">
    <citation type="journal article" date="2015" name="Genome Announc.">
        <title>Expanding the biotechnology potential of lactobacilli through comparative genomics of 213 strains and associated genera.</title>
        <authorList>
            <person name="Sun Z."/>
            <person name="Harris H.M."/>
            <person name="McCann A."/>
            <person name="Guo C."/>
            <person name="Argimon S."/>
            <person name="Zhang W."/>
            <person name="Yang X."/>
            <person name="Jeffery I.B."/>
            <person name="Cooney J.C."/>
            <person name="Kagawa T.F."/>
            <person name="Liu W."/>
            <person name="Song Y."/>
            <person name="Salvetti E."/>
            <person name="Wrobel A."/>
            <person name="Rasinkangas P."/>
            <person name="Parkhill J."/>
            <person name="Rea M.C."/>
            <person name="O'Sullivan O."/>
            <person name="Ritari J."/>
            <person name="Douillard F.P."/>
            <person name="Paul Ross R."/>
            <person name="Yang R."/>
            <person name="Briner A.E."/>
            <person name="Felis G.E."/>
            <person name="de Vos W.M."/>
            <person name="Barrangou R."/>
            <person name="Klaenhammer T.R."/>
            <person name="Caufield P.W."/>
            <person name="Cui Y."/>
            <person name="Zhang H."/>
            <person name="O'Toole P.W."/>
        </authorList>
    </citation>
    <scope>NUCLEOTIDE SEQUENCE [LARGE SCALE GENOMIC DNA]</scope>
    <source>
        <strain evidence="13 14">DSM 20505</strain>
    </source>
</reference>
<dbReference type="AlphaFoldDB" id="A0A0R1ZRL2"/>
<dbReference type="SUPFAM" id="SSF47979">
    <property type="entry name" value="Iron-dependent repressor protein, dimerization domain"/>
    <property type="match status" value="1"/>
</dbReference>
<dbReference type="GO" id="GO:0003677">
    <property type="term" value="F:DNA binding"/>
    <property type="evidence" value="ECO:0007669"/>
    <property type="project" value="UniProtKB-KW"/>
</dbReference>
<dbReference type="GO" id="GO:0005737">
    <property type="term" value="C:cytoplasm"/>
    <property type="evidence" value="ECO:0007669"/>
    <property type="project" value="UniProtKB-SubCell"/>
</dbReference>
<keyword evidence="10" id="KW-0464">Manganese</keyword>
<dbReference type="Gene3D" id="2.30.30.90">
    <property type="match status" value="1"/>
</dbReference>
<accession>A0A0R1ZRL2</accession>
<comment type="caution">
    <text evidence="13">The sequence shown here is derived from an EMBL/GenBank/DDBJ whole genome shotgun (WGS) entry which is preliminary data.</text>
</comment>
<comment type="subcellular location">
    <subcellularLocation>
        <location evidence="1">Cytoplasm</location>
    </subcellularLocation>
</comment>
<gene>
    <name evidence="13" type="ORF">FC18_GL000516</name>
</gene>
<evidence type="ECO:0000256" key="1">
    <source>
        <dbReference type="ARBA" id="ARBA00004496"/>
    </source>
</evidence>
<evidence type="ECO:0000313" key="13">
    <source>
        <dbReference type="EMBL" id="KRM54297.1"/>
    </source>
</evidence>
<dbReference type="SMART" id="SM00529">
    <property type="entry name" value="HTH_DTXR"/>
    <property type="match status" value="1"/>
</dbReference>
<dbReference type="PATRIC" id="fig|1291052.5.peg.527"/>
<dbReference type="SMART" id="SM00899">
    <property type="entry name" value="FeoA"/>
    <property type="match status" value="1"/>
</dbReference>
<comment type="similarity">
    <text evidence="2">Belongs to the DtxR/MntR family.</text>
</comment>
<dbReference type="Pfam" id="PF02742">
    <property type="entry name" value="Fe_dep_repr_C"/>
    <property type="match status" value="1"/>
</dbReference>
<dbReference type="InterPro" id="IPR022689">
    <property type="entry name" value="Iron_dep_repressor"/>
</dbReference>
<keyword evidence="14" id="KW-1185">Reference proteome</keyword>
<protein>
    <recommendedName>
        <fullName evidence="11">Manganese transport regulator</fullName>
    </recommendedName>
</protein>
<keyword evidence="9" id="KW-0804">Transcription</keyword>
<dbReference type="RefSeq" id="WP_054675685.1">
    <property type="nucleotide sequence ID" value="NZ_AYYO01000056.1"/>
</dbReference>
<organism evidence="13 14">
    <name type="scientific">Lacticaseibacillus sharpeae JCM 1186 = DSM 20505</name>
    <dbReference type="NCBI Taxonomy" id="1291052"/>
    <lineage>
        <taxon>Bacteria</taxon>
        <taxon>Bacillati</taxon>
        <taxon>Bacillota</taxon>
        <taxon>Bacilli</taxon>
        <taxon>Lactobacillales</taxon>
        <taxon>Lactobacillaceae</taxon>
        <taxon>Lacticaseibacillus</taxon>
    </lineage>
</organism>
<evidence type="ECO:0000313" key="14">
    <source>
        <dbReference type="Proteomes" id="UP000051679"/>
    </source>
</evidence>
<dbReference type="InterPro" id="IPR007167">
    <property type="entry name" value="Fe-transptr_FeoA-like"/>
</dbReference>
<dbReference type="InterPro" id="IPR036388">
    <property type="entry name" value="WH-like_DNA-bd_sf"/>
</dbReference>
<dbReference type="InterPro" id="IPR038157">
    <property type="entry name" value="FeoA_core_dom"/>
</dbReference>
<dbReference type="GO" id="GO:0003700">
    <property type="term" value="F:DNA-binding transcription factor activity"/>
    <property type="evidence" value="ECO:0007669"/>
    <property type="project" value="InterPro"/>
</dbReference>
<evidence type="ECO:0000256" key="9">
    <source>
        <dbReference type="ARBA" id="ARBA00023163"/>
    </source>
</evidence>
<name>A0A0R1ZRL2_9LACO</name>
<dbReference type="InterPro" id="IPR036390">
    <property type="entry name" value="WH_DNA-bd_sf"/>
</dbReference>
<dbReference type="InterPro" id="IPR050536">
    <property type="entry name" value="DtxR_MntR_Metal-Reg"/>
</dbReference>
<dbReference type="InterPro" id="IPR001367">
    <property type="entry name" value="Fe_dep_repressor"/>
</dbReference>
<evidence type="ECO:0000256" key="2">
    <source>
        <dbReference type="ARBA" id="ARBA00007871"/>
    </source>
</evidence>
<dbReference type="Proteomes" id="UP000051679">
    <property type="component" value="Unassembled WGS sequence"/>
</dbReference>
<dbReference type="SUPFAM" id="SSF46785">
    <property type="entry name" value="Winged helix' DNA-binding domain"/>
    <property type="match status" value="1"/>
</dbReference>
<dbReference type="EMBL" id="AYYO01000056">
    <property type="protein sequence ID" value="KRM54297.1"/>
    <property type="molecule type" value="Genomic_DNA"/>
</dbReference>
<dbReference type="Pfam" id="PF01325">
    <property type="entry name" value="Fe_dep_repress"/>
    <property type="match status" value="1"/>
</dbReference>
<evidence type="ECO:0000256" key="7">
    <source>
        <dbReference type="ARBA" id="ARBA00023125"/>
    </source>
</evidence>
<evidence type="ECO:0000256" key="4">
    <source>
        <dbReference type="ARBA" id="ARBA00022490"/>
    </source>
</evidence>
<evidence type="ECO:0000256" key="8">
    <source>
        <dbReference type="ARBA" id="ARBA00023159"/>
    </source>
</evidence>
<evidence type="ECO:0000256" key="6">
    <source>
        <dbReference type="ARBA" id="ARBA00023015"/>
    </source>
</evidence>
<dbReference type="GO" id="GO:0046914">
    <property type="term" value="F:transition metal ion binding"/>
    <property type="evidence" value="ECO:0007669"/>
    <property type="project" value="InterPro"/>
</dbReference>
<dbReference type="PROSITE" id="PS50944">
    <property type="entry name" value="HTH_DTXR"/>
    <property type="match status" value="1"/>
</dbReference>
<evidence type="ECO:0000256" key="11">
    <source>
        <dbReference type="ARBA" id="ARBA00032593"/>
    </source>
</evidence>
<evidence type="ECO:0000256" key="5">
    <source>
        <dbReference type="ARBA" id="ARBA00022491"/>
    </source>
</evidence>
<keyword evidence="8" id="KW-0010">Activator</keyword>
<keyword evidence="4" id="KW-0963">Cytoplasm</keyword>
<dbReference type="STRING" id="1291052.FC18_GL000516"/>
<dbReference type="Gene3D" id="1.10.10.10">
    <property type="entry name" value="Winged helix-like DNA-binding domain superfamily/Winged helix DNA-binding domain"/>
    <property type="match status" value="1"/>
</dbReference>
<dbReference type="InterPro" id="IPR036421">
    <property type="entry name" value="Fe_dep_repressor_sf"/>
</dbReference>
<evidence type="ECO:0000256" key="10">
    <source>
        <dbReference type="ARBA" id="ARBA00023211"/>
    </source>
</evidence>
<proteinExistence type="inferred from homology"/>
<feature type="domain" description="HTH dtxR-type" evidence="12">
    <location>
        <begin position="1"/>
        <end position="62"/>
    </location>
</feature>
<dbReference type="InterPro" id="IPR022687">
    <property type="entry name" value="HTH_DTXR"/>
</dbReference>
<keyword evidence="5" id="KW-0678">Repressor</keyword>
<sequence>MTPNKEDYLKIILELGGDTRKVSNKQIVASLNVSAASVSEMVTKLVKQEYVTHTLYQGIQLTEKGIISAAKLVRNHRLWEVFLMKQLMYPYDALHKEAEALEHATTDDLANRLDYLLKHPEFCPHGGVIPDTNGHYTKQSTVTLASLAVGDKATVERVIDETALLDYLSVLDVKIGDALFVVAATPKQLTLRNSRTKQVLTMQADNATNVFVNSIKHVGTII</sequence>
<keyword evidence="6" id="KW-0805">Transcription regulation</keyword>
<dbReference type="OrthoDB" id="9791355at2"/>
<comment type="subunit">
    <text evidence="3">Homodimer.</text>
</comment>
<dbReference type="PANTHER" id="PTHR33238:SF11">
    <property type="entry name" value="TRANSCRIPTIONAL REGULATOR MNTR"/>
    <property type="match status" value="1"/>
</dbReference>
<evidence type="ECO:0000256" key="3">
    <source>
        <dbReference type="ARBA" id="ARBA00011738"/>
    </source>
</evidence>
<dbReference type="PANTHER" id="PTHR33238">
    <property type="entry name" value="IRON (METAL) DEPENDENT REPRESSOR, DTXR FAMILY"/>
    <property type="match status" value="1"/>
</dbReference>
<evidence type="ECO:0000259" key="12">
    <source>
        <dbReference type="PROSITE" id="PS50944"/>
    </source>
</evidence>
<dbReference type="GO" id="GO:0046983">
    <property type="term" value="F:protein dimerization activity"/>
    <property type="evidence" value="ECO:0007669"/>
    <property type="project" value="InterPro"/>
</dbReference>
<keyword evidence="7" id="KW-0238">DNA-binding</keyword>